<keyword evidence="2" id="KW-0238">DNA-binding</keyword>
<dbReference type="Pfam" id="PF13411">
    <property type="entry name" value="MerR_1"/>
    <property type="match status" value="1"/>
</dbReference>
<comment type="caution">
    <text evidence="7">The sequence shown here is derived from an EMBL/GenBank/DDBJ whole genome shotgun (WGS) entry which is preliminary data.</text>
</comment>
<dbReference type="InterPro" id="IPR036244">
    <property type="entry name" value="TipA-like_antibiotic-bd"/>
</dbReference>
<keyword evidence="4" id="KW-0804">Transcription</keyword>
<dbReference type="PRINTS" id="PR00040">
    <property type="entry name" value="HTHMERR"/>
</dbReference>
<keyword evidence="5" id="KW-0175">Coiled coil</keyword>
<evidence type="ECO:0000256" key="5">
    <source>
        <dbReference type="SAM" id="Coils"/>
    </source>
</evidence>
<organism evidence="7 8">
    <name type="scientific">Streptococcus cuniculi</name>
    <dbReference type="NCBI Taxonomy" id="1432788"/>
    <lineage>
        <taxon>Bacteria</taxon>
        <taxon>Bacillati</taxon>
        <taxon>Bacillota</taxon>
        <taxon>Bacilli</taxon>
        <taxon>Lactobacillales</taxon>
        <taxon>Streptococcaceae</taxon>
        <taxon>Streptococcus</taxon>
    </lineage>
</organism>
<dbReference type="Gene3D" id="1.10.1660.10">
    <property type="match status" value="1"/>
</dbReference>
<accession>A0A4Y9JE76</accession>
<keyword evidence="1" id="KW-0805">Transcription regulation</keyword>
<dbReference type="SMART" id="SM00422">
    <property type="entry name" value="HTH_MERR"/>
    <property type="match status" value="1"/>
</dbReference>
<sequence>MLYSIRQLANLSGVSTRTLRYYEEVGLLLPAHKNDSSYRFYSEQEVDTLQQILFYKERGFELKQIKELLSQTNLDTLTRLEEHLADLHAKKAKIETMIENLTRTIQAQKGQITMTTEEKFQAFKETLIQENEATYGKEVREKYGDETVNQANQQFAKIGEESYQEWQVLDQRIKNLLHQAVTENWQPTDDKSKEIVQLHKNWLQIADKHYAVEKHIGIAQLYTADEHFTTYYDKDKDGCAAFLTASIEHWAGLL</sequence>
<dbReference type="InterPro" id="IPR000551">
    <property type="entry name" value="MerR-type_HTH_dom"/>
</dbReference>
<dbReference type="InterPro" id="IPR009061">
    <property type="entry name" value="DNA-bd_dom_put_sf"/>
</dbReference>
<dbReference type="SUPFAM" id="SSF46955">
    <property type="entry name" value="Putative DNA-binding domain"/>
    <property type="match status" value="1"/>
</dbReference>
<evidence type="ECO:0000256" key="3">
    <source>
        <dbReference type="ARBA" id="ARBA00023159"/>
    </source>
</evidence>
<dbReference type="CDD" id="cd01106">
    <property type="entry name" value="HTH_TipAL-Mta"/>
    <property type="match status" value="1"/>
</dbReference>
<dbReference type="Gene3D" id="1.10.490.50">
    <property type="entry name" value="Antibiotic binding domain of TipA-like multidrug resistance regulators"/>
    <property type="match status" value="1"/>
</dbReference>
<feature type="domain" description="HTH merR-type" evidence="6">
    <location>
        <begin position="2"/>
        <end position="71"/>
    </location>
</feature>
<dbReference type="GO" id="GO:0003677">
    <property type="term" value="F:DNA binding"/>
    <property type="evidence" value="ECO:0007669"/>
    <property type="project" value="UniProtKB-KW"/>
</dbReference>
<dbReference type="STRING" id="1432788.BU202_03780"/>
<dbReference type="InterPro" id="IPR012925">
    <property type="entry name" value="TipAS_dom"/>
</dbReference>
<evidence type="ECO:0000313" key="7">
    <source>
        <dbReference type="EMBL" id="TFU98851.1"/>
    </source>
</evidence>
<evidence type="ECO:0000259" key="6">
    <source>
        <dbReference type="PROSITE" id="PS50937"/>
    </source>
</evidence>
<evidence type="ECO:0000256" key="4">
    <source>
        <dbReference type="ARBA" id="ARBA00023163"/>
    </source>
</evidence>
<dbReference type="PANTHER" id="PTHR30204">
    <property type="entry name" value="REDOX-CYCLING DRUG-SENSING TRANSCRIPTIONAL ACTIVATOR SOXR"/>
    <property type="match status" value="1"/>
</dbReference>
<name>A0A4Y9JE76_9STRE</name>
<dbReference type="AlphaFoldDB" id="A0A4Y9JE76"/>
<dbReference type="PANTHER" id="PTHR30204:SF90">
    <property type="entry name" value="HTH-TYPE TRANSCRIPTIONAL ACTIVATOR MTA"/>
    <property type="match status" value="1"/>
</dbReference>
<dbReference type="PROSITE" id="PS50937">
    <property type="entry name" value="HTH_MERR_2"/>
    <property type="match status" value="1"/>
</dbReference>
<dbReference type="InterPro" id="IPR047057">
    <property type="entry name" value="MerR_fam"/>
</dbReference>
<evidence type="ECO:0000313" key="8">
    <source>
        <dbReference type="Proteomes" id="UP000297253"/>
    </source>
</evidence>
<evidence type="ECO:0000256" key="1">
    <source>
        <dbReference type="ARBA" id="ARBA00023015"/>
    </source>
</evidence>
<dbReference type="GO" id="GO:0003700">
    <property type="term" value="F:DNA-binding transcription factor activity"/>
    <property type="evidence" value="ECO:0007669"/>
    <property type="project" value="InterPro"/>
</dbReference>
<proteinExistence type="predicted"/>
<evidence type="ECO:0000256" key="2">
    <source>
        <dbReference type="ARBA" id="ARBA00023125"/>
    </source>
</evidence>
<dbReference type="Proteomes" id="UP000297253">
    <property type="component" value="Unassembled WGS sequence"/>
</dbReference>
<dbReference type="Pfam" id="PF07739">
    <property type="entry name" value="TipAS"/>
    <property type="match status" value="1"/>
</dbReference>
<dbReference type="RefSeq" id="WP_135180984.1">
    <property type="nucleotide sequence ID" value="NZ_JADGKZ010000001.1"/>
</dbReference>
<dbReference type="SUPFAM" id="SSF89082">
    <property type="entry name" value="Antibiotic binding domain of TipA-like multidrug resistance regulators"/>
    <property type="match status" value="1"/>
</dbReference>
<gene>
    <name evidence="7" type="ORF">E4T82_00640</name>
</gene>
<keyword evidence="3" id="KW-0010">Activator</keyword>
<protein>
    <submittedName>
        <fullName evidence="7">MerR family transcriptional regulator</fullName>
    </submittedName>
</protein>
<dbReference type="EMBL" id="SPPD01000001">
    <property type="protein sequence ID" value="TFU98851.1"/>
    <property type="molecule type" value="Genomic_DNA"/>
</dbReference>
<reference evidence="7 8" key="1">
    <citation type="submission" date="2019-03" db="EMBL/GenBank/DDBJ databases">
        <title>Diversity of the mouse oral microbiome.</title>
        <authorList>
            <person name="Joseph S."/>
            <person name="Aduse-Opoku J."/>
            <person name="Curtis M."/>
            <person name="Wade W."/>
            <person name="Hashim A."/>
        </authorList>
    </citation>
    <scope>NUCLEOTIDE SEQUENCE [LARGE SCALE GENOMIC DNA]</scope>
    <source>
        <strain evidence="7 8">WM131</strain>
    </source>
</reference>
<dbReference type="OrthoDB" id="9814833at2"/>
<feature type="coiled-coil region" evidence="5">
    <location>
        <begin position="77"/>
        <end position="118"/>
    </location>
</feature>